<protein>
    <recommendedName>
        <fullName evidence="5">Secreted protein</fullName>
    </recommendedName>
</protein>
<organism evidence="3 4">
    <name type="scientific">Salvia divinorum</name>
    <name type="common">Maria pastora</name>
    <name type="synonym">Diviner's sage</name>
    <dbReference type="NCBI Taxonomy" id="28513"/>
    <lineage>
        <taxon>Eukaryota</taxon>
        <taxon>Viridiplantae</taxon>
        <taxon>Streptophyta</taxon>
        <taxon>Embryophyta</taxon>
        <taxon>Tracheophyta</taxon>
        <taxon>Spermatophyta</taxon>
        <taxon>Magnoliopsida</taxon>
        <taxon>eudicotyledons</taxon>
        <taxon>Gunneridae</taxon>
        <taxon>Pentapetalae</taxon>
        <taxon>asterids</taxon>
        <taxon>lamiids</taxon>
        <taxon>Lamiales</taxon>
        <taxon>Lamiaceae</taxon>
        <taxon>Nepetoideae</taxon>
        <taxon>Mentheae</taxon>
        <taxon>Salviinae</taxon>
        <taxon>Salvia</taxon>
        <taxon>Salvia subgen. Calosphace</taxon>
    </lineage>
</organism>
<feature type="compositionally biased region" description="Low complexity" evidence="1">
    <location>
        <begin position="53"/>
        <end position="77"/>
    </location>
</feature>
<keyword evidence="2" id="KW-0732">Signal</keyword>
<gene>
    <name evidence="3" type="ORF">AAHA92_17170</name>
</gene>
<proteinExistence type="predicted"/>
<feature type="chain" id="PRO_5044851872" description="Secreted protein" evidence="2">
    <location>
        <begin position="18"/>
        <end position="77"/>
    </location>
</feature>
<evidence type="ECO:0000256" key="2">
    <source>
        <dbReference type="SAM" id="SignalP"/>
    </source>
</evidence>
<dbReference type="AlphaFoldDB" id="A0ABD1GXX3"/>
<comment type="caution">
    <text evidence="3">The sequence shown here is derived from an EMBL/GenBank/DDBJ whole genome shotgun (WGS) entry which is preliminary data.</text>
</comment>
<evidence type="ECO:0008006" key="5">
    <source>
        <dbReference type="Google" id="ProtNLM"/>
    </source>
</evidence>
<evidence type="ECO:0000313" key="3">
    <source>
        <dbReference type="EMBL" id="KAL1549013.1"/>
    </source>
</evidence>
<feature type="region of interest" description="Disordered" evidence="1">
    <location>
        <begin position="50"/>
        <end position="77"/>
    </location>
</feature>
<dbReference type="EMBL" id="JBEAFC010000007">
    <property type="protein sequence ID" value="KAL1549013.1"/>
    <property type="molecule type" value="Genomic_DNA"/>
</dbReference>
<dbReference type="Proteomes" id="UP001567538">
    <property type="component" value="Unassembled WGS sequence"/>
</dbReference>
<sequence length="77" mass="8144">MFVVFLVVVRFWPPRFAGVRTTPSASPNLRHRSPSSRMFRMAGVAIADRERTTVTGSGSDDAGSTSAVSGSSNSIVG</sequence>
<name>A0ABD1GXX3_SALDI</name>
<evidence type="ECO:0000313" key="4">
    <source>
        <dbReference type="Proteomes" id="UP001567538"/>
    </source>
</evidence>
<evidence type="ECO:0000256" key="1">
    <source>
        <dbReference type="SAM" id="MobiDB-lite"/>
    </source>
</evidence>
<feature type="signal peptide" evidence="2">
    <location>
        <begin position="1"/>
        <end position="17"/>
    </location>
</feature>
<accession>A0ABD1GXX3</accession>
<reference evidence="3 4" key="1">
    <citation type="submission" date="2024-06" db="EMBL/GenBank/DDBJ databases">
        <title>A chromosome level genome sequence of Diviner's sage (Salvia divinorum).</title>
        <authorList>
            <person name="Ford S.A."/>
            <person name="Ro D.-K."/>
            <person name="Ness R.W."/>
            <person name="Phillips M.A."/>
        </authorList>
    </citation>
    <scope>NUCLEOTIDE SEQUENCE [LARGE SCALE GENOMIC DNA]</scope>
    <source>
        <strain evidence="3">SAF-2024a</strain>
        <tissue evidence="3">Leaf</tissue>
    </source>
</reference>
<keyword evidence="4" id="KW-1185">Reference proteome</keyword>